<evidence type="ECO:0000313" key="7">
    <source>
        <dbReference type="Proteomes" id="UP000054886"/>
    </source>
</evidence>
<reference evidence="6 7" key="1">
    <citation type="submission" date="2015-10" db="EMBL/GenBank/DDBJ databases">
        <title>Draft genomes sequences of Candida glabrata isolates 1A, 1B, 2A, 2B, 3A and 3B.</title>
        <authorList>
            <person name="Haavelsrud O.E."/>
            <person name="Gaustad P."/>
        </authorList>
    </citation>
    <scope>NUCLEOTIDE SEQUENCE [LARGE SCALE GENOMIC DNA]</scope>
    <source>
        <strain evidence="6">910700640</strain>
    </source>
</reference>
<organism evidence="6 7">
    <name type="scientific">Candida glabrata</name>
    <name type="common">Yeast</name>
    <name type="synonym">Torulopsis glabrata</name>
    <dbReference type="NCBI Taxonomy" id="5478"/>
    <lineage>
        <taxon>Eukaryota</taxon>
        <taxon>Fungi</taxon>
        <taxon>Dikarya</taxon>
        <taxon>Ascomycota</taxon>
        <taxon>Saccharomycotina</taxon>
        <taxon>Saccharomycetes</taxon>
        <taxon>Saccharomycetales</taxon>
        <taxon>Saccharomycetaceae</taxon>
        <taxon>Nakaseomyces</taxon>
    </lineage>
</organism>
<feature type="compositionally biased region" description="Basic residues" evidence="5">
    <location>
        <begin position="9"/>
        <end position="19"/>
    </location>
</feature>
<dbReference type="VEuPathDB" id="FungiDB:GVI51_D04323"/>
<dbReference type="PANTHER" id="PTHR12400:SF21">
    <property type="entry name" value="KINASE"/>
    <property type="match status" value="1"/>
</dbReference>
<evidence type="ECO:0000313" key="6">
    <source>
        <dbReference type="EMBL" id="KTB01370.1"/>
    </source>
</evidence>
<evidence type="ECO:0000256" key="3">
    <source>
        <dbReference type="ARBA" id="ARBA00022777"/>
    </source>
</evidence>
<dbReference type="GO" id="GO:0010919">
    <property type="term" value="P:regulation of inositol phosphate biosynthetic process"/>
    <property type="evidence" value="ECO:0007669"/>
    <property type="project" value="EnsemblFungi"/>
</dbReference>
<dbReference type="GO" id="GO:0032958">
    <property type="term" value="P:inositol phosphate biosynthetic process"/>
    <property type="evidence" value="ECO:0007669"/>
    <property type="project" value="EnsemblFungi"/>
</dbReference>
<dbReference type="InterPro" id="IPR038286">
    <property type="entry name" value="IPK_sf"/>
</dbReference>
<dbReference type="GO" id="GO:0000829">
    <property type="term" value="F:diphosphoinositol pentakisphosphate kinase activity"/>
    <property type="evidence" value="ECO:0007669"/>
    <property type="project" value="EnsemblFungi"/>
</dbReference>
<dbReference type="PANTHER" id="PTHR12400">
    <property type="entry name" value="INOSITOL POLYPHOSPHATE KINASE"/>
    <property type="match status" value="1"/>
</dbReference>
<feature type="region of interest" description="Disordered" evidence="5">
    <location>
        <begin position="222"/>
        <end position="307"/>
    </location>
</feature>
<dbReference type="SUPFAM" id="SSF56104">
    <property type="entry name" value="SAICAR synthase-like"/>
    <property type="match status" value="1"/>
</dbReference>
<comment type="caution">
    <text evidence="6">The sequence shown here is derived from an EMBL/GenBank/DDBJ whole genome shotgun (WGS) entry which is preliminary data.</text>
</comment>
<name>A0A0W0CDB8_CANGB</name>
<accession>A0A0W0CDB8</accession>
<dbReference type="EMBL" id="LLZZ01000131">
    <property type="protein sequence ID" value="KTB01370.1"/>
    <property type="molecule type" value="Genomic_DNA"/>
</dbReference>
<dbReference type="AlphaFoldDB" id="A0A0W0CDB8"/>
<evidence type="ECO:0000256" key="1">
    <source>
        <dbReference type="ARBA" id="ARBA00007374"/>
    </source>
</evidence>
<evidence type="ECO:0000256" key="2">
    <source>
        <dbReference type="ARBA" id="ARBA00022679"/>
    </source>
</evidence>
<dbReference type="GO" id="GO:0000824">
    <property type="term" value="F:inositol-1,4,5,6-tetrakisphosphate 3-kinase activity"/>
    <property type="evidence" value="ECO:0007669"/>
    <property type="project" value="TreeGrafter"/>
</dbReference>
<feature type="compositionally biased region" description="Basic and acidic residues" evidence="5">
    <location>
        <begin position="189"/>
        <end position="201"/>
    </location>
</feature>
<feature type="region of interest" description="Disordered" evidence="5">
    <location>
        <begin position="729"/>
        <end position="755"/>
    </location>
</feature>
<dbReference type="Pfam" id="PF03770">
    <property type="entry name" value="IPK"/>
    <property type="match status" value="1"/>
</dbReference>
<feature type="compositionally biased region" description="Basic and acidic residues" evidence="5">
    <location>
        <begin position="617"/>
        <end position="628"/>
    </location>
</feature>
<evidence type="ECO:0000256" key="5">
    <source>
        <dbReference type="SAM" id="MobiDB-lite"/>
    </source>
</evidence>
<dbReference type="Gene3D" id="3.30.470.160">
    <property type="entry name" value="Inositol polyphosphate kinase"/>
    <property type="match status" value="1"/>
</dbReference>
<gene>
    <name evidence="6" type="ORF">AO440_000798</name>
</gene>
<proteinExistence type="inferred from homology"/>
<dbReference type="GO" id="GO:0005634">
    <property type="term" value="C:nucleus"/>
    <property type="evidence" value="ECO:0007669"/>
    <property type="project" value="TreeGrafter"/>
</dbReference>
<dbReference type="EC" id="2.7.-.-" evidence="4"/>
<dbReference type="GO" id="GO:0000828">
    <property type="term" value="F:inositol hexakisphosphate kinase activity"/>
    <property type="evidence" value="ECO:0007669"/>
    <property type="project" value="EnsemblFungi"/>
</dbReference>
<dbReference type="VEuPathDB" id="FungiDB:CAGL0D04378g"/>
<feature type="compositionally biased region" description="Low complexity" evidence="5">
    <location>
        <begin position="179"/>
        <end position="188"/>
    </location>
</feature>
<comment type="similarity">
    <text evidence="1 4">Belongs to the inositol phosphokinase (IPK) family.</text>
</comment>
<keyword evidence="3 4" id="KW-0418">Kinase</keyword>
<dbReference type="GO" id="GO:0008440">
    <property type="term" value="F:inositol-1,4,5-trisphosphate 3-kinase activity"/>
    <property type="evidence" value="ECO:0007669"/>
    <property type="project" value="TreeGrafter"/>
</dbReference>
<dbReference type="GO" id="GO:0046854">
    <property type="term" value="P:phosphatidylinositol phosphate biosynthetic process"/>
    <property type="evidence" value="ECO:0007669"/>
    <property type="project" value="TreeGrafter"/>
</dbReference>
<dbReference type="VEuPathDB" id="FungiDB:GWK60_D04543"/>
<dbReference type="GO" id="GO:0000827">
    <property type="term" value="F:inositol-1,3,4,5,6-pentakisphosphate kinase activity"/>
    <property type="evidence" value="ECO:0007669"/>
    <property type="project" value="EnsemblFungi"/>
</dbReference>
<feature type="region of interest" description="Disordered" evidence="5">
    <location>
        <begin position="79"/>
        <end position="201"/>
    </location>
</feature>
<evidence type="ECO:0000256" key="4">
    <source>
        <dbReference type="RuleBase" id="RU363090"/>
    </source>
</evidence>
<dbReference type="GO" id="GO:0030643">
    <property type="term" value="P:intracellular phosphate ion homeostasis"/>
    <property type="evidence" value="ECO:0007669"/>
    <property type="project" value="EnsemblFungi"/>
</dbReference>
<sequence>MPSHDGTRAKTKLRSKSRSQTHEYETEPFVHGSLEDEETVKNLKDLNISNKQKLSPVMHGRKASTYLRIFQDDDEPVINNEKAGRHRGSRHHHKRLSGTLDESDGNIPNIYRNIEGKQRRNSKNYGGHSPMGRRNSAYNQQRKPTKESLQNLALSNRTSPQSPPSNRNKIALDNGKGTRYSYRRSSSSSKERPHEIPKHASRDWSNFNVNIATTRVGNIHNYAQMDSSPGSKMLSSGNDQDLPLTDDLMLKPVSSATYYPHKSKEKKKLSDEFTSNKHNRTDRQSDEFGNKGDEKNQSTNTEEKLEYDISPNSDIIDIVAPISSDSFDNQLLENIPKVKHSPVDIEQNNVVTDESDIEDEDNDREYPLAVELKPFTNNVGGHTAIFRFSKRAVCKALVNRENKFYENIEINHQELLPFMPRYIGVLNVRQHFYSHDDEMINNISKENEKINDDDEQIKTTPIKQKIPSNDSEQIGSALTHIHSFPIERQQRSISCKDYMSSQQQLPEVVLNDNRHIIPDSLWGRYSHSPNSLPDNSPSSYLSSHSFDEKKFERALENRDREGERDAGYTVINTELKNSVLEEVFAPICYRRHQKQRSQIQFKIPPGHSPSNSLQESRFPHDNSRRDSDTVVGSVRNSQIDQPLLQKSVKDSISNCLESSHSVMDLKQFKRKEEIKEGLQGNTNEQPNPNLTSQTMALSNSVSSCGTSKSKIDCEDDMDVFLMDEDNETLDHHNRKPQQNQLAEYRSASRESVPTEDQEHTIVSQFILLEDLTRNLSKPCALDLKMGTRQYGVDAKRTKQQSQRAKCHKTTSRKLGVRICGIKVWDQDYYIKRDKYFGRRVRAGWQFARLLARFLYDGKHKGSVIRQIPRLLKQLETLNNEVNELKGYRLYGASLLLMYDGRAKETSIDNTSELTKMLTSVGKAKVNLIDFARCVTKEDMVAGLSTFKIPPKNPKLEDKGFLRGVKSLKFYLQLIWNYLTNDAKIPEEEEDMIEWMNSNLDSVLSPWDWLDSFADEEENEFNDPTSELRKKWRKYELIFDAEPRYNNLDPEISD</sequence>
<feature type="compositionally biased region" description="Polar residues" evidence="5">
    <location>
        <begin position="224"/>
        <end position="239"/>
    </location>
</feature>
<dbReference type="Proteomes" id="UP000054886">
    <property type="component" value="Unassembled WGS sequence"/>
</dbReference>
<feature type="region of interest" description="Disordered" evidence="5">
    <location>
        <begin position="1"/>
        <end position="36"/>
    </location>
</feature>
<dbReference type="OrthoDB" id="2573163at2759"/>
<feature type="compositionally biased region" description="Basic residues" evidence="5">
    <location>
        <begin position="84"/>
        <end position="96"/>
    </location>
</feature>
<feature type="region of interest" description="Disordered" evidence="5">
    <location>
        <begin position="596"/>
        <end position="642"/>
    </location>
</feature>
<dbReference type="InterPro" id="IPR005522">
    <property type="entry name" value="IPK"/>
</dbReference>
<dbReference type="VEuPathDB" id="FungiDB:B1J91_D04378g"/>
<feature type="compositionally biased region" description="Basic and acidic residues" evidence="5">
    <location>
        <begin position="268"/>
        <end position="307"/>
    </location>
</feature>
<feature type="compositionally biased region" description="Polar residues" evidence="5">
    <location>
        <begin position="136"/>
        <end position="168"/>
    </location>
</feature>
<protein>
    <recommendedName>
        <fullName evidence="4">Kinase</fullName>
        <ecNumber evidence="4">2.7.-.-</ecNumber>
    </recommendedName>
</protein>
<keyword evidence="2 4" id="KW-0808">Transferase</keyword>
<dbReference type="GO" id="GO:0005737">
    <property type="term" value="C:cytoplasm"/>
    <property type="evidence" value="ECO:0007669"/>
    <property type="project" value="TreeGrafter"/>
</dbReference>